<feature type="domain" description="GH15-like" evidence="2">
    <location>
        <begin position="404"/>
        <end position="767"/>
    </location>
</feature>
<evidence type="ECO:0000256" key="1">
    <source>
        <dbReference type="SAM" id="MobiDB-lite"/>
    </source>
</evidence>
<feature type="domain" description="Trehalase-like N-terminal" evidence="3">
    <location>
        <begin position="19"/>
        <end position="115"/>
    </location>
</feature>
<evidence type="ECO:0000259" key="3">
    <source>
        <dbReference type="Pfam" id="PF19291"/>
    </source>
</evidence>
<gene>
    <name evidence="4" type="ORF">BQ2448_2722</name>
</gene>
<dbReference type="GO" id="GO:0005975">
    <property type="term" value="P:carbohydrate metabolic process"/>
    <property type="evidence" value="ECO:0007669"/>
    <property type="project" value="InterPro"/>
</dbReference>
<dbReference type="Proteomes" id="UP000198372">
    <property type="component" value="Unassembled WGS sequence"/>
</dbReference>
<dbReference type="Gene3D" id="1.50.10.10">
    <property type="match status" value="1"/>
</dbReference>
<protein>
    <submittedName>
        <fullName evidence="4">BQ2448_2722 protein</fullName>
    </submittedName>
</protein>
<dbReference type="STRING" id="269621.A0A238FGW8"/>
<dbReference type="SUPFAM" id="SSF48208">
    <property type="entry name" value="Six-hairpin glycosidases"/>
    <property type="match status" value="1"/>
</dbReference>
<feature type="compositionally biased region" description="Low complexity" evidence="1">
    <location>
        <begin position="252"/>
        <end position="273"/>
    </location>
</feature>
<dbReference type="PANTHER" id="PTHR31616">
    <property type="entry name" value="TREHALASE"/>
    <property type="match status" value="1"/>
</dbReference>
<evidence type="ECO:0000313" key="4">
    <source>
        <dbReference type="EMBL" id="SCV71134.1"/>
    </source>
</evidence>
<dbReference type="InterPro" id="IPR012341">
    <property type="entry name" value="6hp_glycosidase-like_sf"/>
</dbReference>
<evidence type="ECO:0000313" key="5">
    <source>
        <dbReference type="Proteomes" id="UP000198372"/>
    </source>
</evidence>
<dbReference type="EMBL" id="FMSP01000007">
    <property type="protein sequence ID" value="SCV71134.1"/>
    <property type="molecule type" value="Genomic_DNA"/>
</dbReference>
<dbReference type="InterPro" id="IPR045582">
    <property type="entry name" value="Trehalase-like_N"/>
</dbReference>
<name>A0A238FGW8_9BASI</name>
<dbReference type="PANTHER" id="PTHR31616:SF0">
    <property type="entry name" value="GLUCAN 1,4-ALPHA-GLUCOSIDASE"/>
    <property type="match status" value="1"/>
</dbReference>
<accession>A0A238FGW8</accession>
<evidence type="ECO:0000259" key="2">
    <source>
        <dbReference type="Pfam" id="PF00723"/>
    </source>
</evidence>
<dbReference type="OrthoDB" id="406733at2759"/>
<feature type="region of interest" description="Disordered" evidence="1">
    <location>
        <begin position="322"/>
        <end position="342"/>
    </location>
</feature>
<sequence length="785" mass="86923">MVVKPNRSGGANYPSGYTDVQDHGLIGNCRTAALVSISGTVASLCLPHFDSPSVYARILDKNHGGHWSIRTNTPTQSKQQYLPSTNILATKFLSDAGVGQVTDFFPMSSKKDDRNFLPWLVRYVTVIRGELTFTMVRIDASSDIQATENAPAFNYARSTHTTTIADDGQSVKFECPDHLNLDMRAVASAGEFAGPGAPLPMVSLELLDLSERGHKGLGVTSTFALKEGESITFVLRECPKVATLGQAPSGKSVSSSSESFSTSVSSPSSPSETQATSAPQVTLTNPRSYEFMLEGDDGAESLPHLHNLYSYVDRVFPKPHHPDAAGSSVDQGSASSSSGAVTPLDPPLSMDLLWKLYHDTTTYWIKWSSKCTYEGRWREVCLRSALALKVGPICTHFAYKLLCFAPTGAIVAAPTFSLPEDLGGAGRNWDYRYSWLRDSAFSVYALLRLGFTEEADRYIEWLSKAMRNKKPDGGLYIMYNIRAGTDGMEEIELEHLDGHKGQKPVRIGNGAADHLQLDIMGELMDAIYLAQKLSKPLSYDTWVEVRGLVDWTCDHWDQPDLSIWEVRGEPQDFLYSKVMCWVAIDRGLRLADKRSLPAPNRNKWLETRDKIYEEVQTRGYNQQAKFYAQSYQSIDVLDSAVLIMPLCFFCNANDPRFLNTLDAIMKSRDRGGLTENNLVYRYDTDKVDDGTGGGEEGAFTMVTLWLIEALSRAGEFEPTYLAQAVTALEDFIGYSNHVMLLSEEVSKGGEPLGNFPQAFSHVSLISTCFNVDRAMRTHRRLDPTA</sequence>
<keyword evidence="5" id="KW-1185">Reference proteome</keyword>
<proteinExistence type="predicted"/>
<feature type="compositionally biased region" description="Low complexity" evidence="1">
    <location>
        <begin position="324"/>
        <end position="341"/>
    </location>
</feature>
<organism evidence="4 5">
    <name type="scientific">Microbotryum intermedium</name>
    <dbReference type="NCBI Taxonomy" id="269621"/>
    <lineage>
        <taxon>Eukaryota</taxon>
        <taxon>Fungi</taxon>
        <taxon>Dikarya</taxon>
        <taxon>Basidiomycota</taxon>
        <taxon>Pucciniomycotina</taxon>
        <taxon>Microbotryomycetes</taxon>
        <taxon>Microbotryales</taxon>
        <taxon>Microbotryaceae</taxon>
        <taxon>Microbotryum</taxon>
    </lineage>
</organism>
<dbReference type="Pfam" id="PF19291">
    <property type="entry name" value="TREH_N"/>
    <property type="match status" value="1"/>
</dbReference>
<dbReference type="AlphaFoldDB" id="A0A238FGW8"/>
<dbReference type="Pfam" id="PF00723">
    <property type="entry name" value="Glyco_hydro_15"/>
    <property type="match status" value="1"/>
</dbReference>
<dbReference type="InterPro" id="IPR008928">
    <property type="entry name" value="6-hairpin_glycosidase_sf"/>
</dbReference>
<dbReference type="InterPro" id="IPR011613">
    <property type="entry name" value="GH15-like"/>
</dbReference>
<dbReference type="GO" id="GO:0004553">
    <property type="term" value="F:hydrolase activity, hydrolyzing O-glycosyl compounds"/>
    <property type="evidence" value="ECO:0007669"/>
    <property type="project" value="UniProtKB-ARBA"/>
</dbReference>
<feature type="region of interest" description="Disordered" evidence="1">
    <location>
        <begin position="245"/>
        <end position="281"/>
    </location>
</feature>
<reference evidence="5" key="1">
    <citation type="submission" date="2016-09" db="EMBL/GenBank/DDBJ databases">
        <authorList>
            <person name="Jeantristanb JTB J.-T."/>
            <person name="Ricardo R."/>
        </authorList>
    </citation>
    <scope>NUCLEOTIDE SEQUENCE [LARGE SCALE GENOMIC DNA]</scope>
</reference>